<keyword evidence="3" id="KW-1185">Reference proteome</keyword>
<accession>A0A2P4PWZ2</accession>
<comment type="caution">
    <text evidence="2">The sequence shown here is derived from an EMBL/GenBank/DDBJ whole genome shotgun (WGS) entry which is preliminary data.</text>
</comment>
<evidence type="ECO:0000313" key="2">
    <source>
        <dbReference type="EMBL" id="POG69886.1"/>
    </source>
</evidence>
<evidence type="ECO:0000256" key="1">
    <source>
        <dbReference type="SAM" id="MobiDB-lite"/>
    </source>
</evidence>
<evidence type="ECO:0000313" key="3">
    <source>
        <dbReference type="Proteomes" id="UP000018888"/>
    </source>
</evidence>
<gene>
    <name evidence="2" type="ORF">GLOIN_2v1479627</name>
</gene>
<feature type="region of interest" description="Disordered" evidence="1">
    <location>
        <begin position="22"/>
        <end position="136"/>
    </location>
</feature>
<dbReference type="AlphaFoldDB" id="A0A2P4PWZ2"/>
<name>A0A2P4PWZ2_RHIID</name>
<reference evidence="2 3" key="2">
    <citation type="journal article" date="2018" name="New Phytol.">
        <title>High intraspecific genome diversity in the model arbuscular mycorrhizal symbiont Rhizophagus irregularis.</title>
        <authorList>
            <person name="Chen E.C.H."/>
            <person name="Morin E."/>
            <person name="Beaudet D."/>
            <person name="Noel J."/>
            <person name="Yildirir G."/>
            <person name="Ndikumana S."/>
            <person name="Charron P."/>
            <person name="St-Onge C."/>
            <person name="Giorgi J."/>
            <person name="Kruger M."/>
            <person name="Marton T."/>
            <person name="Ropars J."/>
            <person name="Grigoriev I.V."/>
            <person name="Hainaut M."/>
            <person name="Henrissat B."/>
            <person name="Roux C."/>
            <person name="Martin F."/>
            <person name="Corradi N."/>
        </authorList>
    </citation>
    <scope>NUCLEOTIDE SEQUENCE [LARGE SCALE GENOMIC DNA]</scope>
    <source>
        <strain evidence="2 3">DAOM 197198</strain>
    </source>
</reference>
<proteinExistence type="predicted"/>
<protein>
    <submittedName>
        <fullName evidence="2">Uncharacterized protein</fullName>
    </submittedName>
</protein>
<dbReference type="EMBL" id="AUPC02000128">
    <property type="protein sequence ID" value="POG69886.1"/>
    <property type="molecule type" value="Genomic_DNA"/>
</dbReference>
<feature type="compositionally biased region" description="Basic and acidic residues" evidence="1">
    <location>
        <begin position="45"/>
        <end position="69"/>
    </location>
</feature>
<dbReference type="Proteomes" id="UP000018888">
    <property type="component" value="Unassembled WGS sequence"/>
</dbReference>
<organism evidence="2 3">
    <name type="scientific">Rhizophagus irregularis (strain DAOM 181602 / DAOM 197198 / MUCL 43194)</name>
    <name type="common">Arbuscular mycorrhizal fungus</name>
    <name type="synonym">Glomus intraradices</name>
    <dbReference type="NCBI Taxonomy" id="747089"/>
    <lineage>
        <taxon>Eukaryota</taxon>
        <taxon>Fungi</taxon>
        <taxon>Fungi incertae sedis</taxon>
        <taxon>Mucoromycota</taxon>
        <taxon>Glomeromycotina</taxon>
        <taxon>Glomeromycetes</taxon>
        <taxon>Glomerales</taxon>
        <taxon>Glomeraceae</taxon>
        <taxon>Rhizophagus</taxon>
    </lineage>
</organism>
<sequence>MTKRRGVTGKVIAPNTIIIIPKDKATKAAKTTKTIRTYVANSSRDYNKERDERREEGSEHEQDNLHGQDVDIGEDMLPEQEERNIEKERRENEKKEMERRDKERREKERREKERRERNRREKDKEQEKNENDEKSEEEILVQFGAMTNQLQICNCEYTESSDPTDEEVNNFISRELKGFSRVLCYPWSKKDRASIFYIKNFLRQHRDWVESVENPVDMLNFSCMTIGKIFAKACFEHAGYL</sequence>
<reference evidence="2 3" key="1">
    <citation type="journal article" date="2013" name="Proc. Natl. Acad. Sci. U.S.A.">
        <title>Genome of an arbuscular mycorrhizal fungus provides insight into the oldest plant symbiosis.</title>
        <authorList>
            <person name="Tisserant E."/>
            <person name="Malbreil M."/>
            <person name="Kuo A."/>
            <person name="Kohler A."/>
            <person name="Symeonidi A."/>
            <person name="Balestrini R."/>
            <person name="Charron P."/>
            <person name="Duensing N."/>
            <person name="Frei Dit Frey N."/>
            <person name="Gianinazzi-Pearson V."/>
            <person name="Gilbert L.B."/>
            <person name="Handa Y."/>
            <person name="Herr J.R."/>
            <person name="Hijri M."/>
            <person name="Koul R."/>
            <person name="Kawaguchi M."/>
            <person name="Krajinski F."/>
            <person name="Lammers P.J."/>
            <person name="Masclaux F.G."/>
            <person name="Murat C."/>
            <person name="Morin E."/>
            <person name="Ndikumana S."/>
            <person name="Pagni M."/>
            <person name="Petitpierre D."/>
            <person name="Requena N."/>
            <person name="Rosikiewicz P."/>
            <person name="Riley R."/>
            <person name="Saito K."/>
            <person name="San Clemente H."/>
            <person name="Shapiro H."/>
            <person name="van Tuinen D."/>
            <person name="Becard G."/>
            <person name="Bonfante P."/>
            <person name="Paszkowski U."/>
            <person name="Shachar-Hill Y.Y."/>
            <person name="Tuskan G.A."/>
            <person name="Young P.W."/>
            <person name="Sanders I.R."/>
            <person name="Henrissat B."/>
            <person name="Rensing S.A."/>
            <person name="Grigoriev I.V."/>
            <person name="Corradi N."/>
            <person name="Roux C."/>
            <person name="Martin F."/>
        </authorList>
    </citation>
    <scope>NUCLEOTIDE SEQUENCE [LARGE SCALE GENOMIC DNA]</scope>
    <source>
        <strain evidence="2 3">DAOM 197198</strain>
    </source>
</reference>
<feature type="compositionally biased region" description="Basic and acidic residues" evidence="1">
    <location>
        <begin position="80"/>
        <end position="132"/>
    </location>
</feature>